<dbReference type="STRING" id="224324.aq_1477"/>
<dbReference type="HOGENOM" id="CLU_035488_3_0_0"/>
<dbReference type="Gene3D" id="3.40.50.11550">
    <property type="match status" value="1"/>
</dbReference>
<accession>O67454</accession>
<evidence type="ECO:0000259" key="1">
    <source>
        <dbReference type="Pfam" id="PF04187"/>
    </source>
</evidence>
<evidence type="ECO:0000313" key="2">
    <source>
        <dbReference type="EMBL" id="AAC07422.1"/>
    </source>
</evidence>
<dbReference type="KEGG" id="aae:aq_1477"/>
<dbReference type="CDD" id="cd14727">
    <property type="entry name" value="ChanN-like"/>
    <property type="match status" value="1"/>
</dbReference>
<dbReference type="OrthoDB" id="9795827at2"/>
<dbReference type="RefSeq" id="WP_010880957.1">
    <property type="nucleotide sequence ID" value="NC_000918.1"/>
</dbReference>
<dbReference type="Pfam" id="PF04187">
    <property type="entry name" value="Cofac_haem_bdg"/>
    <property type="match status" value="1"/>
</dbReference>
<dbReference type="EnsemblBacteria" id="AAC07422">
    <property type="protein sequence ID" value="AAC07422"/>
    <property type="gene ID" value="aq_1477"/>
</dbReference>
<dbReference type="PIR" id="D70428">
    <property type="entry name" value="D70428"/>
</dbReference>
<feature type="domain" description="Haem-binding uptake Tiki superfamily ChaN" evidence="1">
    <location>
        <begin position="31"/>
        <end position="231"/>
    </location>
</feature>
<reference evidence="2 3" key="1">
    <citation type="journal article" date="1998" name="Nature">
        <title>The complete genome of the hyperthermophilic bacterium Aquifex aeolicus.</title>
        <authorList>
            <person name="Deckert G."/>
            <person name="Warren P.V."/>
            <person name="Gaasterland T."/>
            <person name="Young W.G."/>
            <person name="Lenox A.L."/>
            <person name="Graham D.E."/>
            <person name="Overbeek R."/>
            <person name="Snead M.A."/>
            <person name="Keller M."/>
            <person name="Aujay M."/>
            <person name="Huber R."/>
            <person name="Feldman R.A."/>
            <person name="Short J.M."/>
            <person name="Olson G.J."/>
            <person name="Swanson R.V."/>
        </authorList>
    </citation>
    <scope>NUCLEOTIDE SEQUENCE [LARGE SCALE GENOMIC DNA]</scope>
    <source>
        <strain evidence="2 3">VF5</strain>
    </source>
</reference>
<dbReference type="AlphaFoldDB" id="O67454"/>
<name>O67454_AQUAE</name>
<dbReference type="InterPro" id="IPR007314">
    <property type="entry name" value="Cofac_haem-bd_dom"/>
</dbReference>
<dbReference type="eggNOG" id="COG3016">
    <property type="taxonomic scope" value="Bacteria"/>
</dbReference>
<sequence length="273" mass="32949">MRSTVFSLLFFFSLLFSSEWRFFKEVSFEALINELLNYQVIYLGEVHDNEEIHELQLKIFKSIHERYRNVILAMEMFQQPYQRFLDEFVEGYIDEEEMLEKTRYKKTWGMSKKLYEKLWNYAERWGIKIVALNVPFELLREVRKRGIENVKSVYLPPEIVYPPEEYREFLLKELKRHKKSSKKSFLDIQTTWDNAMAYKLLKTLILHPDYKVIVIIGKGHLYKGYGVPYVLKKLYPGVKQAVLYPEENEKFYFLFSIDFSKEYSSTNSIRLPN</sequence>
<dbReference type="SUPFAM" id="SSF159501">
    <property type="entry name" value="EreA/ChaN-like"/>
    <property type="match status" value="1"/>
</dbReference>
<proteinExistence type="predicted"/>
<keyword evidence="3" id="KW-1185">Reference proteome</keyword>
<gene>
    <name evidence="2" type="ordered locus">aq_1477</name>
</gene>
<dbReference type="InParanoid" id="O67454"/>
<organism evidence="2 3">
    <name type="scientific">Aquifex aeolicus (strain VF5)</name>
    <dbReference type="NCBI Taxonomy" id="224324"/>
    <lineage>
        <taxon>Bacteria</taxon>
        <taxon>Pseudomonadati</taxon>
        <taxon>Aquificota</taxon>
        <taxon>Aquificia</taxon>
        <taxon>Aquificales</taxon>
        <taxon>Aquificaceae</taxon>
        <taxon>Aquifex</taxon>
    </lineage>
</organism>
<dbReference type="EMBL" id="AE000657">
    <property type="protein sequence ID" value="AAC07422.1"/>
    <property type="molecule type" value="Genomic_DNA"/>
</dbReference>
<protein>
    <recommendedName>
        <fullName evidence="1">Haem-binding uptake Tiki superfamily ChaN domain-containing protein</fullName>
    </recommendedName>
</protein>
<dbReference type="Proteomes" id="UP000000798">
    <property type="component" value="Chromosome"/>
</dbReference>
<evidence type="ECO:0000313" key="3">
    <source>
        <dbReference type="Proteomes" id="UP000000798"/>
    </source>
</evidence>